<dbReference type="AlphaFoldDB" id="A0A9P6MV18"/>
<proteinExistence type="predicted"/>
<dbReference type="Proteomes" id="UP000703661">
    <property type="component" value="Unassembled WGS sequence"/>
</dbReference>
<evidence type="ECO:0000313" key="2">
    <source>
        <dbReference type="Proteomes" id="UP000703661"/>
    </source>
</evidence>
<name>A0A9P6MV18_9FUNG</name>
<dbReference type="EMBL" id="JAAAID010000687">
    <property type="protein sequence ID" value="KAG0014825.1"/>
    <property type="molecule type" value="Genomic_DNA"/>
</dbReference>
<reference evidence="1" key="1">
    <citation type="journal article" date="2020" name="Fungal Divers.">
        <title>Resolving the Mortierellaceae phylogeny through synthesis of multi-gene phylogenetics and phylogenomics.</title>
        <authorList>
            <person name="Vandepol N."/>
            <person name="Liber J."/>
            <person name="Desiro A."/>
            <person name="Na H."/>
            <person name="Kennedy M."/>
            <person name="Barry K."/>
            <person name="Grigoriev I.V."/>
            <person name="Miller A.N."/>
            <person name="O'Donnell K."/>
            <person name="Stajich J.E."/>
            <person name="Bonito G."/>
        </authorList>
    </citation>
    <scope>NUCLEOTIDE SEQUENCE</scope>
    <source>
        <strain evidence="1">NRRL 2769</strain>
    </source>
</reference>
<evidence type="ECO:0000313" key="1">
    <source>
        <dbReference type="EMBL" id="KAG0014825.1"/>
    </source>
</evidence>
<keyword evidence="2" id="KW-1185">Reference proteome</keyword>
<organism evidence="1 2">
    <name type="scientific">Entomortierella chlamydospora</name>
    <dbReference type="NCBI Taxonomy" id="101097"/>
    <lineage>
        <taxon>Eukaryota</taxon>
        <taxon>Fungi</taxon>
        <taxon>Fungi incertae sedis</taxon>
        <taxon>Mucoromycota</taxon>
        <taxon>Mortierellomycotina</taxon>
        <taxon>Mortierellomycetes</taxon>
        <taxon>Mortierellales</taxon>
        <taxon>Mortierellaceae</taxon>
        <taxon>Entomortierella</taxon>
    </lineage>
</organism>
<dbReference type="OrthoDB" id="2383509at2759"/>
<sequence>MQYNLEFGTFRQEACAFTFRAEIPPAPAIKVFSIPDLIDQVVLSIYRGAPRDFKKTQEKIRQLRLVSRAFFQAANPHFVVGLPFQKFLGREWMISPRITICGPYIRSIDLRAGNLCDVGLIKLVRGHCPNLEHITLLLEDTTRSFSSRHRYLTFFENVFSSSSIDADDNNVKIKISHWNNPVLEYLAVDKLVSRNRHYGNSDNPNELGDIEDDAMTVEPMRINATDAKALYELLKVTPELKSLTCHTVRWRGRGGGPEDLKLLKDCTWDYLEIDGNSSGSNLDNELKRYPSPTDSQ</sequence>
<comment type="caution">
    <text evidence="1">The sequence shown here is derived from an EMBL/GenBank/DDBJ whole genome shotgun (WGS) entry which is preliminary data.</text>
</comment>
<accession>A0A9P6MV18</accession>
<gene>
    <name evidence="1" type="ORF">BGZ80_010206</name>
</gene>
<protein>
    <submittedName>
        <fullName evidence="1">Uncharacterized protein</fullName>
    </submittedName>
</protein>